<name>F0WZV5_9STRA</name>
<dbReference type="InterPro" id="IPR000408">
    <property type="entry name" value="Reg_chr_condens"/>
</dbReference>
<dbReference type="Pfam" id="PF00415">
    <property type="entry name" value="RCC1"/>
    <property type="match status" value="1"/>
</dbReference>
<feature type="repeat" description="RCC1" evidence="1">
    <location>
        <begin position="40"/>
        <end position="77"/>
    </location>
</feature>
<gene>
    <name evidence="2" type="primary">AlNc14C444G11696</name>
    <name evidence="2" type="ORF">ALNC14_131760</name>
</gene>
<reference evidence="2" key="1">
    <citation type="journal article" date="2011" name="PLoS Biol.">
        <title>Gene gain and loss during evolution of obligate parasitism in the white rust pathogen of Arabidopsis thaliana.</title>
        <authorList>
            <person name="Kemen E."/>
            <person name="Gardiner A."/>
            <person name="Schultz-Larsen T."/>
            <person name="Kemen A.C."/>
            <person name="Balmuth A.L."/>
            <person name="Robert-Seilaniantz A."/>
            <person name="Bailey K."/>
            <person name="Holub E."/>
            <person name="Studholme D.J."/>
            <person name="Maclean D."/>
            <person name="Jones J.D."/>
        </authorList>
    </citation>
    <scope>NUCLEOTIDE SEQUENCE</scope>
</reference>
<sequence length="77" mass="8509">MRALFTQHSTINGLDNCIKLHITNPETICRMIGWNLLAMAKVYLWGSNSSGQLGNGTTDDQLLPQVFDQESKASISL</sequence>
<dbReference type="Gene3D" id="2.130.10.30">
    <property type="entry name" value="Regulator of chromosome condensation 1/beta-lactamase-inhibitor protein II"/>
    <property type="match status" value="1"/>
</dbReference>
<dbReference type="EMBL" id="FR824487">
    <property type="protein sequence ID" value="CCA27032.1"/>
    <property type="molecule type" value="Genomic_DNA"/>
</dbReference>
<dbReference type="PROSITE" id="PS50012">
    <property type="entry name" value="RCC1_3"/>
    <property type="match status" value="1"/>
</dbReference>
<dbReference type="AlphaFoldDB" id="F0WZV5"/>
<evidence type="ECO:0000256" key="1">
    <source>
        <dbReference type="PROSITE-ProRule" id="PRU00235"/>
    </source>
</evidence>
<organism evidence="2">
    <name type="scientific">Albugo laibachii Nc14</name>
    <dbReference type="NCBI Taxonomy" id="890382"/>
    <lineage>
        <taxon>Eukaryota</taxon>
        <taxon>Sar</taxon>
        <taxon>Stramenopiles</taxon>
        <taxon>Oomycota</taxon>
        <taxon>Peronosporomycetes</taxon>
        <taxon>Albuginales</taxon>
        <taxon>Albuginaceae</taxon>
        <taxon>Albugo</taxon>
    </lineage>
</organism>
<reference evidence="2" key="2">
    <citation type="submission" date="2011-02" db="EMBL/GenBank/DDBJ databases">
        <authorList>
            <person name="MacLean D."/>
        </authorList>
    </citation>
    <scope>NUCLEOTIDE SEQUENCE</scope>
</reference>
<dbReference type="SUPFAM" id="SSF50985">
    <property type="entry name" value="RCC1/BLIP-II"/>
    <property type="match status" value="1"/>
</dbReference>
<evidence type="ECO:0000313" key="2">
    <source>
        <dbReference type="EMBL" id="CCA27032.1"/>
    </source>
</evidence>
<dbReference type="InterPro" id="IPR009091">
    <property type="entry name" value="RCC1/BLIP-II"/>
</dbReference>
<protein>
    <submittedName>
        <fullName evidence="2">AlNc14C444G11696 protein</fullName>
    </submittedName>
</protein>
<proteinExistence type="predicted"/>
<accession>F0WZV5</accession>
<dbReference type="HOGENOM" id="CLU_2643181_0_0_1"/>